<dbReference type="PROSITE" id="PS00134">
    <property type="entry name" value="TRYPSIN_HIS"/>
    <property type="match status" value="1"/>
</dbReference>
<dbReference type="SMART" id="SM00020">
    <property type="entry name" value="Tryp_SPc"/>
    <property type="match status" value="1"/>
</dbReference>
<dbReference type="InterPro" id="IPR050430">
    <property type="entry name" value="Peptidase_S1"/>
</dbReference>
<dbReference type="InterPro" id="IPR001254">
    <property type="entry name" value="Trypsin_dom"/>
</dbReference>
<accession>A0A1E7F621</accession>
<proteinExistence type="inferred from homology"/>
<dbReference type="InterPro" id="IPR009003">
    <property type="entry name" value="Peptidase_S1_PA"/>
</dbReference>
<dbReference type="Proteomes" id="UP000095751">
    <property type="component" value="Unassembled WGS sequence"/>
</dbReference>
<evidence type="ECO:0000313" key="6">
    <source>
        <dbReference type="Proteomes" id="UP000095751"/>
    </source>
</evidence>
<dbReference type="PANTHER" id="PTHR24276:SF91">
    <property type="entry name" value="AT26814P-RELATED"/>
    <property type="match status" value="1"/>
</dbReference>
<dbReference type="GO" id="GO:0006508">
    <property type="term" value="P:proteolysis"/>
    <property type="evidence" value="ECO:0007669"/>
    <property type="project" value="InterPro"/>
</dbReference>
<dbReference type="PANTHER" id="PTHR24276">
    <property type="entry name" value="POLYSERASE-RELATED"/>
    <property type="match status" value="1"/>
</dbReference>
<feature type="non-terminal residue" evidence="5">
    <location>
        <position position="1"/>
    </location>
</feature>
<dbReference type="OrthoDB" id="104223at2759"/>
<dbReference type="SUPFAM" id="SSF50494">
    <property type="entry name" value="Trypsin-like serine proteases"/>
    <property type="match status" value="1"/>
</dbReference>
<dbReference type="PRINTS" id="PR00722">
    <property type="entry name" value="CHYMOTRYPSIN"/>
</dbReference>
<evidence type="ECO:0000259" key="4">
    <source>
        <dbReference type="PROSITE" id="PS50240"/>
    </source>
</evidence>
<dbReference type="PROSITE" id="PS50240">
    <property type="entry name" value="TRYPSIN_DOM"/>
    <property type="match status" value="1"/>
</dbReference>
<protein>
    <submittedName>
        <fullName evidence="5">Trypsin-domain-containing protein</fullName>
    </submittedName>
</protein>
<gene>
    <name evidence="5" type="ORF">FRACYDRAFT_152354</name>
</gene>
<evidence type="ECO:0000256" key="2">
    <source>
        <dbReference type="ARBA" id="ARBA00023026"/>
    </source>
</evidence>
<name>A0A1E7F621_9STRA</name>
<comment type="similarity">
    <text evidence="1">Belongs to the peptidase S1 family.</text>
</comment>
<feature type="domain" description="Peptidase S1" evidence="4">
    <location>
        <begin position="1"/>
        <end position="238"/>
    </location>
</feature>
<keyword evidence="2" id="KW-0843">Virulence</keyword>
<keyword evidence="3" id="KW-1015">Disulfide bond</keyword>
<keyword evidence="6" id="KW-1185">Reference proteome</keyword>
<dbReference type="GO" id="GO:0004252">
    <property type="term" value="F:serine-type endopeptidase activity"/>
    <property type="evidence" value="ECO:0007669"/>
    <property type="project" value="InterPro"/>
</dbReference>
<organism evidence="5 6">
    <name type="scientific">Fragilariopsis cylindrus CCMP1102</name>
    <dbReference type="NCBI Taxonomy" id="635003"/>
    <lineage>
        <taxon>Eukaryota</taxon>
        <taxon>Sar</taxon>
        <taxon>Stramenopiles</taxon>
        <taxon>Ochrophyta</taxon>
        <taxon>Bacillariophyta</taxon>
        <taxon>Bacillariophyceae</taxon>
        <taxon>Bacillariophycidae</taxon>
        <taxon>Bacillariales</taxon>
        <taxon>Bacillariaceae</taxon>
        <taxon>Fragilariopsis</taxon>
    </lineage>
</organism>
<evidence type="ECO:0000313" key="5">
    <source>
        <dbReference type="EMBL" id="OEU13564.1"/>
    </source>
</evidence>
<dbReference type="EMBL" id="KV784361">
    <property type="protein sequence ID" value="OEU13564.1"/>
    <property type="molecule type" value="Genomic_DNA"/>
</dbReference>
<dbReference type="Pfam" id="PF00089">
    <property type="entry name" value="Trypsin"/>
    <property type="match status" value="1"/>
</dbReference>
<dbReference type="FunFam" id="2.40.10.10:FF:000002">
    <property type="entry name" value="Transmembrane protease serine"/>
    <property type="match status" value="1"/>
</dbReference>
<evidence type="ECO:0000256" key="1">
    <source>
        <dbReference type="ARBA" id="ARBA00007664"/>
    </source>
</evidence>
<dbReference type="InterPro" id="IPR001314">
    <property type="entry name" value="Peptidase_S1A"/>
</dbReference>
<evidence type="ECO:0000256" key="3">
    <source>
        <dbReference type="ARBA" id="ARBA00023157"/>
    </source>
</evidence>
<dbReference type="InterPro" id="IPR043504">
    <property type="entry name" value="Peptidase_S1_PA_chymotrypsin"/>
</dbReference>
<dbReference type="KEGG" id="fcy:FRACYDRAFT_152354"/>
<sequence>IVNGNDSSGGRYPYQAMLFRETGPNARFGCGGSLIAPDIVLSAAHCGIPKQVEIGRDSRVEDNGNFDRRDVLYSYRHPRNDKQSYAYDLLLLKLSAPSTKRPIRLNDNPALPIVNQLVTVTGFGKLAYNGVPSITLQEVELNAMSNDVCSMSKDLNSKREDFQQGYEGLIQDNMLCLNDLSGSKKDACSGDSGGPAILRGNTSEEDIQVGVVSWGYECALPNFPGVYAGINQSIVWLK</sequence>
<dbReference type="Gene3D" id="2.40.10.10">
    <property type="entry name" value="Trypsin-like serine proteases"/>
    <property type="match status" value="1"/>
</dbReference>
<dbReference type="InterPro" id="IPR018114">
    <property type="entry name" value="TRYPSIN_HIS"/>
</dbReference>
<reference evidence="5 6" key="1">
    <citation type="submission" date="2016-09" db="EMBL/GenBank/DDBJ databases">
        <title>Extensive genetic diversity and differential bi-allelic expression allows diatom success in the polar Southern Ocean.</title>
        <authorList>
            <consortium name="DOE Joint Genome Institute"/>
            <person name="Mock T."/>
            <person name="Otillar R.P."/>
            <person name="Strauss J."/>
            <person name="Dupont C."/>
            <person name="Frickenhaus S."/>
            <person name="Maumus F."/>
            <person name="Mcmullan M."/>
            <person name="Sanges R."/>
            <person name="Schmutz J."/>
            <person name="Toseland A."/>
            <person name="Valas R."/>
            <person name="Veluchamy A."/>
            <person name="Ward B.J."/>
            <person name="Allen A."/>
            <person name="Barry K."/>
            <person name="Falciatore A."/>
            <person name="Ferrante M."/>
            <person name="Fortunato A.E."/>
            <person name="Gloeckner G."/>
            <person name="Gruber A."/>
            <person name="Hipkin R."/>
            <person name="Janech M."/>
            <person name="Kroth P."/>
            <person name="Leese F."/>
            <person name="Lindquist E."/>
            <person name="Lyon B.R."/>
            <person name="Martin J."/>
            <person name="Mayer C."/>
            <person name="Parker M."/>
            <person name="Quesneville H."/>
            <person name="Raymond J."/>
            <person name="Uhlig C."/>
            <person name="Valentin K.U."/>
            <person name="Worden A.Z."/>
            <person name="Armbrust E.V."/>
            <person name="Bowler C."/>
            <person name="Green B."/>
            <person name="Moulton V."/>
            <person name="Van Oosterhout C."/>
            <person name="Grigoriev I."/>
        </authorList>
    </citation>
    <scope>NUCLEOTIDE SEQUENCE [LARGE SCALE GENOMIC DNA]</scope>
    <source>
        <strain evidence="5 6">CCMP1102</strain>
    </source>
</reference>
<dbReference type="InParanoid" id="A0A1E7F621"/>
<dbReference type="CDD" id="cd00190">
    <property type="entry name" value="Tryp_SPc"/>
    <property type="match status" value="1"/>
</dbReference>
<feature type="non-terminal residue" evidence="5">
    <location>
        <position position="238"/>
    </location>
</feature>
<dbReference type="AlphaFoldDB" id="A0A1E7F621"/>